<dbReference type="SUPFAM" id="SSF52218">
    <property type="entry name" value="Flavoproteins"/>
    <property type="match status" value="1"/>
</dbReference>
<keyword evidence="1" id="KW-0285">Flavoprotein</keyword>
<reference evidence="4 5" key="1">
    <citation type="submission" date="2021-03" db="EMBL/GenBank/DDBJ databases">
        <title>Genomic Encyclopedia of Type Strains, Phase IV (KMG-IV): sequencing the most valuable type-strain genomes for metagenomic binning, comparative biology and taxonomic classification.</title>
        <authorList>
            <person name="Goeker M."/>
        </authorList>
    </citation>
    <scope>NUCLEOTIDE SEQUENCE [LARGE SCALE GENOMIC DNA]</scope>
    <source>
        <strain evidence="4 5">DSM 26806</strain>
    </source>
</reference>
<dbReference type="Gene3D" id="3.40.50.360">
    <property type="match status" value="1"/>
</dbReference>
<keyword evidence="5" id="KW-1185">Reference proteome</keyword>
<protein>
    <submittedName>
        <fullName evidence="4">Multimeric flavodoxin WrbA</fullName>
    </submittedName>
</protein>
<dbReference type="Pfam" id="PF03358">
    <property type="entry name" value="FMN_red"/>
    <property type="match status" value="1"/>
</dbReference>
<dbReference type="Proteomes" id="UP001519288">
    <property type="component" value="Unassembled WGS sequence"/>
</dbReference>
<dbReference type="PANTHER" id="PTHR43278:SF4">
    <property type="entry name" value="NAD(P)H-DEPENDENT FMN-CONTAINING OXIDOREDUCTASE YWQN-RELATED"/>
    <property type="match status" value="1"/>
</dbReference>
<evidence type="ECO:0000256" key="2">
    <source>
        <dbReference type="ARBA" id="ARBA00022643"/>
    </source>
</evidence>
<gene>
    <name evidence="4" type="ORF">J2Z69_002630</name>
</gene>
<evidence type="ECO:0000256" key="1">
    <source>
        <dbReference type="ARBA" id="ARBA00022630"/>
    </source>
</evidence>
<evidence type="ECO:0000259" key="3">
    <source>
        <dbReference type="Pfam" id="PF03358"/>
    </source>
</evidence>
<dbReference type="EMBL" id="JAGGLD010000004">
    <property type="protein sequence ID" value="MBP2001585.1"/>
    <property type="molecule type" value="Genomic_DNA"/>
</dbReference>
<evidence type="ECO:0000313" key="4">
    <source>
        <dbReference type="EMBL" id="MBP2001585.1"/>
    </source>
</evidence>
<keyword evidence="2" id="KW-0288">FMN</keyword>
<dbReference type="RefSeq" id="WP_209863175.1">
    <property type="nucleotide sequence ID" value="NZ_JAGGLD010000004.1"/>
</dbReference>
<sequence>MSVVVLQGSARAGGNTEELVELVLQDIPHTHVILRDHEIQPIVDQRHAEGGFQTVEDDYDALIQQVLEHDILIFATPVYWYGISGTLKTFVDRWSQSLRSQEYDFKSLISGKKAYVVVVGGDDPRIKALPLLQQLKYTFDFVGLSFEGYVIGKASKPGDIASDERALHDAKGLNAQLKAVLAVKS</sequence>
<dbReference type="InterPro" id="IPR029039">
    <property type="entry name" value="Flavoprotein-like_sf"/>
</dbReference>
<organism evidence="4 5">
    <name type="scientific">Paenibacillus shirakamiensis</name>
    <dbReference type="NCBI Taxonomy" id="1265935"/>
    <lineage>
        <taxon>Bacteria</taxon>
        <taxon>Bacillati</taxon>
        <taxon>Bacillota</taxon>
        <taxon>Bacilli</taxon>
        <taxon>Bacillales</taxon>
        <taxon>Paenibacillaceae</taxon>
        <taxon>Paenibacillus</taxon>
    </lineage>
</organism>
<evidence type="ECO:0000313" key="5">
    <source>
        <dbReference type="Proteomes" id="UP001519288"/>
    </source>
</evidence>
<dbReference type="InterPro" id="IPR005025">
    <property type="entry name" value="FMN_Rdtase-like_dom"/>
</dbReference>
<dbReference type="PANTHER" id="PTHR43278">
    <property type="entry name" value="NAD(P)H-DEPENDENT FMN-CONTAINING OXIDOREDUCTASE YWQN-RELATED"/>
    <property type="match status" value="1"/>
</dbReference>
<accession>A0ABS4JIQ8</accession>
<feature type="domain" description="NADPH-dependent FMN reductase-like" evidence="3">
    <location>
        <begin position="1"/>
        <end position="123"/>
    </location>
</feature>
<proteinExistence type="predicted"/>
<dbReference type="InterPro" id="IPR051796">
    <property type="entry name" value="ISF_SsuE-like"/>
</dbReference>
<name>A0ABS4JIQ8_9BACL</name>
<comment type="caution">
    <text evidence="4">The sequence shown here is derived from an EMBL/GenBank/DDBJ whole genome shotgun (WGS) entry which is preliminary data.</text>
</comment>